<proteinExistence type="inferred from homology"/>
<dbReference type="PANTHER" id="PTHR43643:SF3">
    <property type="entry name" value="HISTIDINOL-PHOSPHATE AMINOTRANSFERASE"/>
    <property type="match status" value="1"/>
</dbReference>
<evidence type="ECO:0000313" key="6">
    <source>
        <dbReference type="EMBL" id="AWV99245.1"/>
    </source>
</evidence>
<evidence type="ECO:0000259" key="5">
    <source>
        <dbReference type="Pfam" id="PF00155"/>
    </source>
</evidence>
<accession>A0A2Z4GDZ3</accession>
<dbReference type="SUPFAM" id="SSF53383">
    <property type="entry name" value="PLP-dependent transferases"/>
    <property type="match status" value="1"/>
</dbReference>
<dbReference type="KEGG" id="als:DJ013_14155"/>
<dbReference type="RefSeq" id="WP_111372489.1">
    <property type="nucleotide sequence ID" value="NZ_CP029480.1"/>
</dbReference>
<evidence type="ECO:0000313" key="7">
    <source>
        <dbReference type="Proteomes" id="UP000249873"/>
    </source>
</evidence>
<sequence length="394" mass="42894">MKKSLNRRSMLKTGLMSIGGMALAPHIAKGAFESAPFKLDASNRLVYSPLAREYFVDENFAPEIVAKLTSNENPYGPPASAKQAVIDSVSGGNRYAWREMATLMDNIAEKEGVTTKHLMMGPGSSDLLEKVAIVRFMNGGNIVSADPTYMSLIRVAERVGATWKPVPCTSDWSHDLDAMAAAVDADTKLVYICNPNNPVGTMTAAKDLEAFCKKVSKTVPIFIDEAYMELAYGPEAVSQSPLVKDGYNVIVCRTFSKIMGMAGLRIGFMIAQPEFIKEISSVTRGGMGISLTSIHAATAAYGDDGFQEMTKTKNDAAKKYTTAAVKAMGYDPIPSFTNFMMFEINMNGKEFLGKMRDQGVGCRAFTINDKDMCRVSMGTMDEMKMFVSALKTLS</sequence>
<dbReference type="InterPro" id="IPR015421">
    <property type="entry name" value="PyrdxlP-dep_Trfase_major"/>
</dbReference>
<keyword evidence="3 6" id="KW-0808">Transferase</keyword>
<dbReference type="Proteomes" id="UP000249873">
    <property type="component" value="Chromosome"/>
</dbReference>
<dbReference type="InterPro" id="IPR015424">
    <property type="entry name" value="PyrdxlP-dep_Trfase"/>
</dbReference>
<evidence type="ECO:0000256" key="2">
    <source>
        <dbReference type="ARBA" id="ARBA00022576"/>
    </source>
</evidence>
<evidence type="ECO:0000256" key="1">
    <source>
        <dbReference type="ARBA" id="ARBA00007970"/>
    </source>
</evidence>
<name>A0A2Z4GDZ3_9BACT</name>
<dbReference type="InterPro" id="IPR006311">
    <property type="entry name" value="TAT_signal"/>
</dbReference>
<dbReference type="Gene3D" id="3.40.640.10">
    <property type="entry name" value="Type I PLP-dependent aspartate aminotransferase-like (Major domain)"/>
    <property type="match status" value="1"/>
</dbReference>
<dbReference type="GO" id="GO:0030170">
    <property type="term" value="F:pyridoxal phosphate binding"/>
    <property type="evidence" value="ECO:0007669"/>
    <property type="project" value="InterPro"/>
</dbReference>
<dbReference type="Gene3D" id="3.90.1150.10">
    <property type="entry name" value="Aspartate Aminotransferase, domain 1"/>
    <property type="match status" value="1"/>
</dbReference>
<feature type="domain" description="Aminotransferase class I/classII large" evidence="5">
    <location>
        <begin position="64"/>
        <end position="390"/>
    </location>
</feature>
<dbReference type="InterPro" id="IPR015422">
    <property type="entry name" value="PyrdxlP-dep_Trfase_small"/>
</dbReference>
<dbReference type="AlphaFoldDB" id="A0A2Z4GDZ3"/>
<keyword evidence="7" id="KW-1185">Reference proteome</keyword>
<dbReference type="CDD" id="cd00609">
    <property type="entry name" value="AAT_like"/>
    <property type="match status" value="1"/>
</dbReference>
<comment type="similarity">
    <text evidence="1">Belongs to the class-II pyridoxal-phosphate-dependent aminotransferase family. Histidinol-phosphate aminotransferase subfamily.</text>
</comment>
<evidence type="ECO:0000256" key="3">
    <source>
        <dbReference type="ARBA" id="ARBA00022679"/>
    </source>
</evidence>
<evidence type="ECO:0000256" key="4">
    <source>
        <dbReference type="ARBA" id="ARBA00022898"/>
    </source>
</evidence>
<dbReference type="PANTHER" id="PTHR43643">
    <property type="entry name" value="HISTIDINOL-PHOSPHATE AMINOTRANSFERASE 2"/>
    <property type="match status" value="1"/>
</dbReference>
<keyword evidence="4" id="KW-0663">Pyridoxal phosphate</keyword>
<organism evidence="6 7">
    <name type="scientific">Arcticibacterium luteifluviistationis</name>
    <dbReference type="NCBI Taxonomy" id="1784714"/>
    <lineage>
        <taxon>Bacteria</taxon>
        <taxon>Pseudomonadati</taxon>
        <taxon>Bacteroidota</taxon>
        <taxon>Cytophagia</taxon>
        <taxon>Cytophagales</taxon>
        <taxon>Leadbetterellaceae</taxon>
        <taxon>Arcticibacterium</taxon>
    </lineage>
</organism>
<protein>
    <submittedName>
        <fullName evidence="6">Histidinol phosphate aminotransferase</fullName>
    </submittedName>
</protein>
<dbReference type="OrthoDB" id="9813612at2"/>
<dbReference type="InterPro" id="IPR004839">
    <property type="entry name" value="Aminotransferase_I/II_large"/>
</dbReference>
<dbReference type="PROSITE" id="PS51318">
    <property type="entry name" value="TAT"/>
    <property type="match status" value="1"/>
</dbReference>
<gene>
    <name evidence="6" type="ORF">DJ013_14155</name>
</gene>
<dbReference type="GO" id="GO:0008483">
    <property type="term" value="F:transaminase activity"/>
    <property type="evidence" value="ECO:0007669"/>
    <property type="project" value="UniProtKB-KW"/>
</dbReference>
<dbReference type="InterPro" id="IPR050106">
    <property type="entry name" value="HistidinolP_aminotransfase"/>
</dbReference>
<reference evidence="6 7" key="1">
    <citation type="submission" date="2018-05" db="EMBL/GenBank/DDBJ databases">
        <title>Complete genome sequence of Arcticibacterium luteifluviistationis SM1504T, a cytophagaceae bacterium isolated from Arctic surface seawater.</title>
        <authorList>
            <person name="Li Y."/>
            <person name="Qin Q.-L."/>
        </authorList>
    </citation>
    <scope>NUCLEOTIDE SEQUENCE [LARGE SCALE GENOMIC DNA]</scope>
    <source>
        <strain evidence="6 7">SM1504</strain>
    </source>
</reference>
<keyword evidence="2 6" id="KW-0032">Aminotransferase</keyword>
<dbReference type="EMBL" id="CP029480">
    <property type="protein sequence ID" value="AWV99245.1"/>
    <property type="molecule type" value="Genomic_DNA"/>
</dbReference>
<dbReference type="Pfam" id="PF00155">
    <property type="entry name" value="Aminotran_1_2"/>
    <property type="match status" value="1"/>
</dbReference>